<dbReference type="PANTHER" id="PTHR23246:SF21">
    <property type="entry name" value="ACTIN-BINDING PROTEIN F"/>
    <property type="match status" value="1"/>
</dbReference>
<sequence>MGSQAKAVIIPKLFVNGTEAGLALLQEQKIQVTSINDADVPTTLPFDNIKLENDKPFEVQFPITSKLKTIEIKISGKITRMHKQDNKKEEQLEQSHIININNLEGNSAFCNQLLKYDSINGYQICIVGKNCDNRQFTTDDKGRVYLGSLKNVSSIVSDVKSVGDIVVFQISYPSKLTVLPGQEINLPYYYDEDIKNPLVLYQVFGTTIIKSLTDQIKIQDQFISFKLENKGNYELQFVKDRNTIHINVIDSEQWKETNIIQYQNQLVIEKGLDQLVAISQINQKKEEHETKITGNIKSKQKVQIFAYATSFLYEQFDQQVNQIHKLIYRDRSEEFSINLYSNVFQSNKELSDEQKYVINRKTQERYIGNTLEKPQFLLKRQQIRETKTEGEQLKQEGSYKEKYE</sequence>
<comment type="caution">
    <text evidence="1">The sequence shown here is derived from an EMBL/GenBank/DDBJ whole genome shotgun (WGS) entry which is preliminary data.</text>
</comment>
<protein>
    <submittedName>
        <fullName evidence="1">Uncharacterized protein</fullName>
    </submittedName>
</protein>
<name>A0A8S1KN64_9CILI</name>
<organism evidence="1 2">
    <name type="scientific">Paramecium sonneborni</name>
    <dbReference type="NCBI Taxonomy" id="65129"/>
    <lineage>
        <taxon>Eukaryota</taxon>
        <taxon>Sar</taxon>
        <taxon>Alveolata</taxon>
        <taxon>Ciliophora</taxon>
        <taxon>Intramacronucleata</taxon>
        <taxon>Oligohymenophorea</taxon>
        <taxon>Peniculida</taxon>
        <taxon>Parameciidae</taxon>
        <taxon>Paramecium</taxon>
    </lineage>
</organism>
<dbReference type="Proteomes" id="UP000692954">
    <property type="component" value="Unassembled WGS sequence"/>
</dbReference>
<dbReference type="PANTHER" id="PTHR23246">
    <property type="entry name" value="NEW-GLUE PROTEIN"/>
    <property type="match status" value="1"/>
</dbReference>
<keyword evidence="2" id="KW-1185">Reference proteome</keyword>
<accession>A0A8S1KN64</accession>
<reference evidence="1" key="1">
    <citation type="submission" date="2021-01" db="EMBL/GenBank/DDBJ databases">
        <authorList>
            <consortium name="Genoscope - CEA"/>
            <person name="William W."/>
        </authorList>
    </citation>
    <scope>NUCLEOTIDE SEQUENCE</scope>
</reference>
<dbReference type="InterPro" id="IPR053095">
    <property type="entry name" value="Actin-binding/GATA_Znf"/>
</dbReference>
<gene>
    <name evidence="1" type="ORF">PSON_ATCC_30995.1.T0080283</name>
</gene>
<dbReference type="EMBL" id="CAJJDN010000008">
    <property type="protein sequence ID" value="CAD8054412.1"/>
    <property type="molecule type" value="Genomic_DNA"/>
</dbReference>
<evidence type="ECO:0000313" key="1">
    <source>
        <dbReference type="EMBL" id="CAD8054412.1"/>
    </source>
</evidence>
<proteinExistence type="predicted"/>
<evidence type="ECO:0000313" key="2">
    <source>
        <dbReference type="Proteomes" id="UP000692954"/>
    </source>
</evidence>
<dbReference type="AlphaFoldDB" id="A0A8S1KN64"/>
<dbReference type="OrthoDB" id="17798at2759"/>